<name>A0A1H7LDR0_STIAU</name>
<gene>
    <name evidence="2" type="ORF">SAMN05444354_103205</name>
</gene>
<proteinExistence type="predicted"/>
<dbReference type="Proteomes" id="UP000182719">
    <property type="component" value="Unassembled WGS sequence"/>
</dbReference>
<dbReference type="Pfam" id="PF03235">
    <property type="entry name" value="GmrSD_N"/>
    <property type="match status" value="1"/>
</dbReference>
<evidence type="ECO:0000259" key="1">
    <source>
        <dbReference type="Pfam" id="PF03235"/>
    </source>
</evidence>
<sequence length="537" mass="60965">MEKTRLERRPEARAFMVETLLEHVKDGKIRVPDFQRPLKWRSAHVLDLFDSVYRGFPVGDLLLFKGPAEPSTIHFGPLRIGAPHMADAYFVVDGQQRVTALAGAMLHPDSSPRGDIHAIWFDLEVERFERLQVSEPPPHWIPVNVVGDSFVLLNWLNAWPFRSSRPDLVQRAIALGKALREYQIPAYIVEGAEQDVLRLIFKRVNTSGVAMQESEVFEALFAGREPRPIESACGRLQAETGFGKISHDWFLRCLKVVEGLDLRQTFTRREGDAGSGHPEAVEHTEHALRLAIGFLSEDAGIFHSQLLPYRLPLVVLARFFHLHPRPNPRTRALLVRWVWRGALSRVHTLSSDANVHHLQSQIDSNEFDSVERLLSTVAPLSVEEFPSAAVSWSSGRNAETRLCAIALAHLGPREPKAGEVLRFDQIRSLLDKKEASRVFLPCIAGRESLACRFILPDRKMFPLLVEASEEVLHSHALDDRAVNALKGKNFEVFERRRSEILNDWFVRFFLARTALGESDRPPVFELVRRVDVRMAQS</sequence>
<evidence type="ECO:0000313" key="2">
    <source>
        <dbReference type="EMBL" id="SEK96956.1"/>
    </source>
</evidence>
<feature type="domain" description="GmrSD restriction endonucleases N-terminal" evidence="1">
    <location>
        <begin position="17"/>
        <end position="221"/>
    </location>
</feature>
<dbReference type="EMBL" id="FOAP01000003">
    <property type="protein sequence ID" value="SEK96956.1"/>
    <property type="molecule type" value="Genomic_DNA"/>
</dbReference>
<organism evidence="2 3">
    <name type="scientific">Stigmatella aurantiaca</name>
    <dbReference type="NCBI Taxonomy" id="41"/>
    <lineage>
        <taxon>Bacteria</taxon>
        <taxon>Pseudomonadati</taxon>
        <taxon>Myxococcota</taxon>
        <taxon>Myxococcia</taxon>
        <taxon>Myxococcales</taxon>
        <taxon>Cystobacterineae</taxon>
        <taxon>Archangiaceae</taxon>
        <taxon>Stigmatella</taxon>
    </lineage>
</organism>
<keyword evidence="3" id="KW-1185">Reference proteome</keyword>
<dbReference type="PANTHER" id="PTHR37292">
    <property type="entry name" value="VNG6097C"/>
    <property type="match status" value="1"/>
</dbReference>
<reference evidence="3" key="1">
    <citation type="submission" date="2016-10" db="EMBL/GenBank/DDBJ databases">
        <authorList>
            <person name="Varghese N."/>
            <person name="Submissions S."/>
        </authorList>
    </citation>
    <scope>NUCLEOTIDE SEQUENCE [LARGE SCALE GENOMIC DNA]</scope>
    <source>
        <strain evidence="3">DSM 17044</strain>
    </source>
</reference>
<dbReference type="PANTHER" id="PTHR37292:SF2">
    <property type="entry name" value="DUF262 DOMAIN-CONTAINING PROTEIN"/>
    <property type="match status" value="1"/>
</dbReference>
<dbReference type="OrthoDB" id="9798761at2"/>
<protein>
    <recommendedName>
        <fullName evidence="1">GmrSD restriction endonucleases N-terminal domain-containing protein</fullName>
    </recommendedName>
</protein>
<evidence type="ECO:0000313" key="3">
    <source>
        <dbReference type="Proteomes" id="UP000182719"/>
    </source>
</evidence>
<accession>A0A1H7LDR0</accession>
<dbReference type="AlphaFoldDB" id="A0A1H7LDR0"/>
<dbReference type="InterPro" id="IPR004919">
    <property type="entry name" value="GmrSD_N"/>
</dbReference>